<evidence type="ECO:0000256" key="2">
    <source>
        <dbReference type="ARBA" id="ARBA00022606"/>
    </source>
</evidence>
<keyword evidence="2" id="KW-0716">Sensory transduction</keyword>
<dbReference type="PANTHER" id="PTHR11188">
    <property type="entry name" value="ARRESTIN DOMAIN CONTAINING PROTEIN"/>
    <property type="match status" value="1"/>
</dbReference>
<dbReference type="AlphaFoldDB" id="A0A8S4DGA5"/>
<sequence length="347" mass="38965">MGVMCNILVNRTPRDFYTPGEPVTGIVKYAVDEETKLEDIVLSYVGKGHCSWSENTGTGKHRRTRHYSGTEEIFRINLSILPKDKAQDNTVALPTGAYEAPFQFITPHHVPPTYKDHTGEISYNLKVKFKRPGIFETNKKFYTSVNIKSQANPVVPQEPIIYAIDKTLVTMFSSKKNRINVQAEIQKSYLRAGDRAELRLVVTNDSRVTIPRVQAGIYEKRTYTANCGKTKRIYKYIKTSKTRSPTIPDRSVSNFTLSVPSTANLFTIQNCRVVAKEYFVKVTLKLPMPYINASVEIPVVISGAELVEVNELTVSMPSTSAGPSSEAPPTYEEAMHDTVPTYKKMPL</sequence>
<dbReference type="GO" id="GO:0005737">
    <property type="term" value="C:cytoplasm"/>
    <property type="evidence" value="ECO:0007669"/>
    <property type="project" value="TreeGrafter"/>
</dbReference>
<reference evidence="4" key="1">
    <citation type="submission" date="2020-11" db="EMBL/GenBank/DDBJ databases">
        <authorList>
            <person name="Whiteford S."/>
        </authorList>
    </citation>
    <scope>NUCLEOTIDE SEQUENCE</scope>
</reference>
<organism evidence="4 5">
    <name type="scientific">Plutella xylostella</name>
    <name type="common">Diamondback moth</name>
    <name type="synonym">Plutella maculipennis</name>
    <dbReference type="NCBI Taxonomy" id="51655"/>
    <lineage>
        <taxon>Eukaryota</taxon>
        <taxon>Metazoa</taxon>
        <taxon>Ecdysozoa</taxon>
        <taxon>Arthropoda</taxon>
        <taxon>Hexapoda</taxon>
        <taxon>Insecta</taxon>
        <taxon>Pterygota</taxon>
        <taxon>Neoptera</taxon>
        <taxon>Endopterygota</taxon>
        <taxon>Lepidoptera</taxon>
        <taxon>Glossata</taxon>
        <taxon>Ditrysia</taxon>
        <taxon>Yponomeutoidea</taxon>
        <taxon>Plutellidae</taxon>
        <taxon>Plutella</taxon>
    </lineage>
</organism>
<dbReference type="EMBL" id="CAJHNJ030000005">
    <property type="protein sequence ID" value="CAG9098014.1"/>
    <property type="molecule type" value="Genomic_DNA"/>
</dbReference>
<accession>A0A8S4DGA5</accession>
<name>A0A8S4DGA5_PLUXY</name>
<dbReference type="InterPro" id="IPR050357">
    <property type="entry name" value="Arrestin_domain-protein"/>
</dbReference>
<dbReference type="Proteomes" id="UP000653454">
    <property type="component" value="Unassembled WGS sequence"/>
</dbReference>
<proteinExistence type="inferred from homology"/>
<comment type="similarity">
    <text evidence="1">Belongs to the arrestin family.</text>
</comment>
<keyword evidence="5" id="KW-1185">Reference proteome</keyword>
<dbReference type="Pfam" id="PF02752">
    <property type="entry name" value="Arrestin_C"/>
    <property type="match status" value="1"/>
</dbReference>
<dbReference type="InterPro" id="IPR011022">
    <property type="entry name" value="Arrestin_C-like"/>
</dbReference>
<dbReference type="SMART" id="SM01017">
    <property type="entry name" value="Arrestin_C"/>
    <property type="match status" value="1"/>
</dbReference>
<evidence type="ECO:0000313" key="4">
    <source>
        <dbReference type="EMBL" id="CAG9098014.1"/>
    </source>
</evidence>
<evidence type="ECO:0000259" key="3">
    <source>
        <dbReference type="SMART" id="SM01017"/>
    </source>
</evidence>
<comment type="caution">
    <text evidence="4">The sequence shown here is derived from an EMBL/GenBank/DDBJ whole genome shotgun (WGS) entry which is preliminary data.</text>
</comment>
<feature type="domain" description="Arrestin C-terminal-like" evidence="3">
    <location>
        <begin position="175"/>
        <end position="304"/>
    </location>
</feature>
<dbReference type="GO" id="GO:0015031">
    <property type="term" value="P:protein transport"/>
    <property type="evidence" value="ECO:0007669"/>
    <property type="project" value="TreeGrafter"/>
</dbReference>
<gene>
    <name evidence="4" type="ORF">PLXY2_LOCUS2153</name>
</gene>
<evidence type="ECO:0000256" key="1">
    <source>
        <dbReference type="ARBA" id="ARBA00005298"/>
    </source>
</evidence>
<evidence type="ECO:0000313" key="5">
    <source>
        <dbReference type="Proteomes" id="UP000653454"/>
    </source>
</evidence>
<dbReference type="InterPro" id="IPR011021">
    <property type="entry name" value="Arrestin-like_N"/>
</dbReference>
<dbReference type="Pfam" id="PF00339">
    <property type="entry name" value="Arrestin_N"/>
    <property type="match status" value="1"/>
</dbReference>
<dbReference type="PANTHER" id="PTHR11188:SF17">
    <property type="entry name" value="FI21816P1"/>
    <property type="match status" value="1"/>
</dbReference>
<dbReference type="Gene3D" id="2.60.40.640">
    <property type="match status" value="2"/>
</dbReference>
<dbReference type="SUPFAM" id="SSF81296">
    <property type="entry name" value="E set domains"/>
    <property type="match status" value="2"/>
</dbReference>
<dbReference type="InterPro" id="IPR014752">
    <property type="entry name" value="Arrestin-like_C"/>
</dbReference>
<dbReference type="InterPro" id="IPR014756">
    <property type="entry name" value="Ig_E-set"/>
</dbReference>
<protein>
    <submittedName>
        <fullName evidence="4">(diamondback moth) hypothetical protein</fullName>
    </submittedName>
</protein>